<keyword evidence="4" id="KW-0509">mRNA transport</keyword>
<feature type="region of interest" description="Disordered" evidence="10">
    <location>
        <begin position="1"/>
        <end position="30"/>
    </location>
</feature>
<evidence type="ECO:0000313" key="12">
    <source>
        <dbReference type="EMBL" id="VDN97503.1"/>
    </source>
</evidence>
<dbReference type="WBParaSite" id="HNAJ_0000164501-mRNA-1">
    <property type="protein sequence ID" value="HNAJ_0000164501-mRNA-1"/>
    <property type="gene ID" value="HNAJ_0000164501"/>
</dbReference>
<feature type="compositionally biased region" description="Polar residues" evidence="10">
    <location>
        <begin position="245"/>
        <end position="254"/>
    </location>
</feature>
<reference evidence="14" key="1">
    <citation type="submission" date="2017-02" db="UniProtKB">
        <authorList>
            <consortium name="WormBaseParasite"/>
        </authorList>
    </citation>
    <scope>IDENTIFICATION</scope>
</reference>
<dbReference type="SUPFAM" id="SSF50729">
    <property type="entry name" value="PH domain-like"/>
    <property type="match status" value="1"/>
</dbReference>
<evidence type="ECO:0000256" key="7">
    <source>
        <dbReference type="ARBA" id="ARBA00023010"/>
    </source>
</evidence>
<keyword evidence="13" id="KW-1185">Reference proteome</keyword>
<dbReference type="OrthoDB" id="10062131at2759"/>
<feature type="domain" description="RanBD1" evidence="11">
    <location>
        <begin position="272"/>
        <end position="388"/>
    </location>
</feature>
<dbReference type="InterPro" id="IPR000156">
    <property type="entry name" value="Ran_bind_dom"/>
</dbReference>
<accession>A0A0R3T3P8</accession>
<gene>
    <name evidence="12" type="ORF">HNAJ_LOCUS1644</name>
</gene>
<evidence type="ECO:0000256" key="5">
    <source>
        <dbReference type="ARBA" id="ARBA00022927"/>
    </source>
</evidence>
<keyword evidence="8" id="KW-0906">Nuclear pore complex</keyword>
<evidence type="ECO:0000256" key="8">
    <source>
        <dbReference type="ARBA" id="ARBA00023132"/>
    </source>
</evidence>
<protein>
    <submittedName>
        <fullName evidence="14">RanBD1 domain-containing protein</fullName>
    </submittedName>
</protein>
<dbReference type="GO" id="GO:0006606">
    <property type="term" value="P:protein import into nucleus"/>
    <property type="evidence" value="ECO:0007669"/>
    <property type="project" value="TreeGrafter"/>
</dbReference>
<dbReference type="PROSITE" id="PS50196">
    <property type="entry name" value="RANBD1"/>
    <property type="match status" value="1"/>
</dbReference>
<dbReference type="PANTHER" id="PTHR23138">
    <property type="entry name" value="RAN BINDING PROTEIN"/>
    <property type="match status" value="1"/>
</dbReference>
<organism evidence="14">
    <name type="scientific">Rodentolepis nana</name>
    <name type="common">Dwarf tapeworm</name>
    <name type="synonym">Hymenolepis nana</name>
    <dbReference type="NCBI Taxonomy" id="102285"/>
    <lineage>
        <taxon>Eukaryota</taxon>
        <taxon>Metazoa</taxon>
        <taxon>Spiralia</taxon>
        <taxon>Lophotrochozoa</taxon>
        <taxon>Platyhelminthes</taxon>
        <taxon>Cestoda</taxon>
        <taxon>Eucestoda</taxon>
        <taxon>Cyclophyllidea</taxon>
        <taxon>Hymenolepididae</taxon>
        <taxon>Rodentolepis</taxon>
    </lineage>
</organism>
<keyword evidence="3" id="KW-0677">Repeat</keyword>
<dbReference type="GO" id="GO:0005643">
    <property type="term" value="C:nuclear pore"/>
    <property type="evidence" value="ECO:0007669"/>
    <property type="project" value="UniProtKB-SubCell"/>
</dbReference>
<keyword evidence="6" id="KW-0007">Acetylation</keyword>
<dbReference type="SMART" id="SM00160">
    <property type="entry name" value="RanBD"/>
    <property type="match status" value="1"/>
</dbReference>
<evidence type="ECO:0000256" key="9">
    <source>
        <dbReference type="ARBA" id="ARBA00023242"/>
    </source>
</evidence>
<evidence type="ECO:0000256" key="10">
    <source>
        <dbReference type="SAM" id="MobiDB-lite"/>
    </source>
</evidence>
<keyword evidence="7" id="KW-0811">Translocation</keyword>
<reference evidence="12 13" key="2">
    <citation type="submission" date="2018-11" db="EMBL/GenBank/DDBJ databases">
        <authorList>
            <consortium name="Pathogen Informatics"/>
        </authorList>
    </citation>
    <scope>NUCLEOTIDE SEQUENCE [LARGE SCALE GENOMIC DNA]</scope>
</reference>
<evidence type="ECO:0000313" key="13">
    <source>
        <dbReference type="Proteomes" id="UP000278807"/>
    </source>
</evidence>
<keyword evidence="2" id="KW-0813">Transport</keyword>
<evidence type="ECO:0000256" key="4">
    <source>
        <dbReference type="ARBA" id="ARBA00022816"/>
    </source>
</evidence>
<name>A0A0R3T3P8_RODNA</name>
<dbReference type="InterPro" id="IPR015007">
    <property type="entry name" value="NUP2/50/61"/>
</dbReference>
<keyword evidence="9" id="KW-0539">Nucleus</keyword>
<evidence type="ECO:0000259" key="11">
    <source>
        <dbReference type="PROSITE" id="PS50196"/>
    </source>
</evidence>
<dbReference type="Proteomes" id="UP000278807">
    <property type="component" value="Unassembled WGS sequence"/>
</dbReference>
<dbReference type="AlphaFoldDB" id="A0A0R3T3P8"/>
<evidence type="ECO:0000313" key="14">
    <source>
        <dbReference type="WBParaSite" id="HNAJ_0000164501-mRNA-1"/>
    </source>
</evidence>
<proteinExistence type="predicted"/>
<dbReference type="InterPro" id="IPR011993">
    <property type="entry name" value="PH-like_dom_sf"/>
</dbReference>
<dbReference type="InterPro" id="IPR045255">
    <property type="entry name" value="RanBP1-like"/>
</dbReference>
<feature type="compositionally biased region" description="Basic and acidic residues" evidence="10">
    <location>
        <begin position="1"/>
        <end position="11"/>
    </location>
</feature>
<evidence type="ECO:0000256" key="1">
    <source>
        <dbReference type="ARBA" id="ARBA00004567"/>
    </source>
</evidence>
<feature type="region of interest" description="Disordered" evidence="10">
    <location>
        <begin position="242"/>
        <end position="263"/>
    </location>
</feature>
<dbReference type="Pfam" id="PF00638">
    <property type="entry name" value="Ran_BP1"/>
    <property type="match status" value="1"/>
</dbReference>
<evidence type="ECO:0000256" key="3">
    <source>
        <dbReference type="ARBA" id="ARBA00022737"/>
    </source>
</evidence>
<evidence type="ECO:0000256" key="6">
    <source>
        <dbReference type="ARBA" id="ARBA00022990"/>
    </source>
</evidence>
<dbReference type="CDD" id="cd13170">
    <property type="entry name" value="RanBD_NUP50"/>
    <property type="match status" value="1"/>
</dbReference>
<dbReference type="GO" id="GO:0051028">
    <property type="term" value="P:mRNA transport"/>
    <property type="evidence" value="ECO:0007669"/>
    <property type="project" value="UniProtKB-KW"/>
</dbReference>
<dbReference type="EMBL" id="UZAE01000669">
    <property type="protein sequence ID" value="VDN97503.1"/>
    <property type="molecule type" value="Genomic_DNA"/>
</dbReference>
<dbReference type="STRING" id="102285.A0A0R3T3P8"/>
<dbReference type="Pfam" id="PF08911">
    <property type="entry name" value="NUP50"/>
    <property type="match status" value="1"/>
</dbReference>
<evidence type="ECO:0000256" key="2">
    <source>
        <dbReference type="ARBA" id="ARBA00022448"/>
    </source>
</evidence>
<dbReference type="Gene3D" id="2.30.29.30">
    <property type="entry name" value="Pleckstrin-homology domain (PH domain)/Phosphotyrosine-binding domain (PTB)"/>
    <property type="match status" value="1"/>
</dbReference>
<keyword evidence="5" id="KW-0653">Protein transport</keyword>
<sequence>MAKRGADKPLDYDNWDAPDEPTAQSDFEQADEETLKKRKMIFVSKKLQSSTQSKRGIFKSLDVFATPQTNSMSVSTSSVQKEELTGPTFLSKLAILNKEVSSWISKHVTEDPHCILTPVFSDYEKHLASIRCEKTDEETEISDVPSTATIAKTSVQNNPFPHTTSNSSTSLASNGFSFNFKQATTSSDSSASAKPPIFSFGVPPASTFSNTSSFPSANPPLFSFKSDLTKSSSGNLTSAPFAFGSASTSTTEQIANEEEEYVPPKPEVKEIKEEGSVYTVRCKLFYKKADQWTERGLGNLHIIPSGNEKFQLLVRADTNLGNILLNIMINKDIPMHLQKNNVVFACVPSPPLPVGAVKGDDGDNSLVPMLIRVKTPEAAAALLTEIDKHRGMSSSTVESS</sequence>
<comment type="subcellular location">
    <subcellularLocation>
        <location evidence="1">Nucleus</location>
        <location evidence="1">Nuclear pore complex</location>
    </subcellularLocation>
</comment>
<dbReference type="PANTHER" id="PTHR23138:SF141">
    <property type="entry name" value="NUCLEAR PORE COMPLEX PROTEIN NUP50"/>
    <property type="match status" value="1"/>
</dbReference>